<feature type="transmembrane region" description="Helical" evidence="1">
    <location>
        <begin position="73"/>
        <end position="91"/>
    </location>
</feature>
<name>A0A2T0FHK2_9ASCO</name>
<keyword evidence="1" id="KW-1133">Transmembrane helix</keyword>
<keyword evidence="1" id="KW-0472">Membrane</keyword>
<evidence type="ECO:0000256" key="1">
    <source>
        <dbReference type="SAM" id="Phobius"/>
    </source>
</evidence>
<dbReference type="EMBL" id="NDIQ01000021">
    <property type="protein sequence ID" value="PRT54478.1"/>
    <property type="molecule type" value="Genomic_DNA"/>
</dbReference>
<proteinExistence type="predicted"/>
<dbReference type="RefSeq" id="XP_024664423.1">
    <property type="nucleotide sequence ID" value="XM_024808655.1"/>
</dbReference>
<protein>
    <submittedName>
        <fullName evidence="2">Uncharacterized protein</fullName>
    </submittedName>
</protein>
<organism evidence="2 3">
    <name type="scientific">Wickerhamiella sorbophila</name>
    <dbReference type="NCBI Taxonomy" id="45607"/>
    <lineage>
        <taxon>Eukaryota</taxon>
        <taxon>Fungi</taxon>
        <taxon>Dikarya</taxon>
        <taxon>Ascomycota</taxon>
        <taxon>Saccharomycotina</taxon>
        <taxon>Dipodascomycetes</taxon>
        <taxon>Dipodascales</taxon>
        <taxon>Trichomonascaceae</taxon>
        <taxon>Wickerhamiella</taxon>
    </lineage>
</organism>
<evidence type="ECO:0000313" key="2">
    <source>
        <dbReference type="EMBL" id="PRT54478.1"/>
    </source>
</evidence>
<dbReference type="Proteomes" id="UP000238350">
    <property type="component" value="Unassembled WGS sequence"/>
</dbReference>
<dbReference type="AlphaFoldDB" id="A0A2T0FHK2"/>
<keyword evidence="1" id="KW-0812">Transmembrane</keyword>
<accession>A0A2T0FHK2</accession>
<comment type="caution">
    <text evidence="2">The sequence shown here is derived from an EMBL/GenBank/DDBJ whole genome shotgun (WGS) entry which is preliminary data.</text>
</comment>
<sequence length="229" mass="25945">MLQRWNRAPVRSFSTTLRRLSQVDPSDPDQALLYKIKRPGTFFKEPLDPQIQLSHEPLYTAPMASQVSFTKRWSLGFFGVGAYIGYLTMGVGASSTLVAAGLVPLLLPLPLIQYFAGGYVTRIFRVYRRNQPQTYEALTENETLMVEKLSLFGRSTYGVPIQVQNTFIANRRLGWINWVHLDERTGALTKLYVEDNIGGIQMDRIWGILEKNSNIDNGRGFLNDRPKGA</sequence>
<evidence type="ECO:0000313" key="3">
    <source>
        <dbReference type="Proteomes" id="UP000238350"/>
    </source>
</evidence>
<reference evidence="2 3" key="1">
    <citation type="submission" date="2017-04" db="EMBL/GenBank/DDBJ databases">
        <title>Genome sequencing of [Candida] sorbophila.</title>
        <authorList>
            <person name="Ahn J.O."/>
        </authorList>
    </citation>
    <scope>NUCLEOTIDE SEQUENCE [LARGE SCALE GENOMIC DNA]</scope>
    <source>
        <strain evidence="2 3">DS02</strain>
    </source>
</reference>
<dbReference type="GeneID" id="36515846"/>
<keyword evidence="3" id="KW-1185">Reference proteome</keyword>
<dbReference type="OrthoDB" id="4078936at2759"/>
<feature type="transmembrane region" description="Helical" evidence="1">
    <location>
        <begin position="97"/>
        <end position="120"/>
    </location>
</feature>
<gene>
    <name evidence="2" type="ORF">B9G98_02098</name>
</gene>